<keyword evidence="1" id="KW-1133">Transmembrane helix</keyword>
<dbReference type="InterPro" id="IPR055737">
    <property type="entry name" value="DUF7313"/>
</dbReference>
<proteinExistence type="predicted"/>
<reference evidence="3 4" key="1">
    <citation type="submission" date="2019-12" db="EMBL/GenBank/DDBJ databases">
        <title>Isolation and characterization of three novel carbon monoxide-oxidizing members of Halobacteria from salione crusts and soils.</title>
        <authorList>
            <person name="Myers M.R."/>
            <person name="King G.M."/>
        </authorList>
    </citation>
    <scope>NUCLEOTIDE SEQUENCE [LARGE SCALE GENOMIC DNA]</scope>
    <source>
        <strain evidence="3 4">WSA2</strain>
    </source>
</reference>
<evidence type="ECO:0000313" key="3">
    <source>
        <dbReference type="EMBL" id="MXR41076.1"/>
    </source>
</evidence>
<protein>
    <recommendedName>
        <fullName evidence="2">DUF7313 domain-containing protein</fullName>
    </recommendedName>
</protein>
<dbReference type="AlphaFoldDB" id="A0A6B0STX9"/>
<evidence type="ECO:0000259" key="2">
    <source>
        <dbReference type="Pfam" id="PF23995"/>
    </source>
</evidence>
<accession>A0A6B0STX9</accession>
<comment type="caution">
    <text evidence="3">The sequence shown here is derived from an EMBL/GenBank/DDBJ whole genome shotgun (WGS) entry which is preliminary data.</text>
</comment>
<evidence type="ECO:0000256" key="1">
    <source>
        <dbReference type="SAM" id="Phobius"/>
    </source>
</evidence>
<dbReference type="Proteomes" id="UP000437065">
    <property type="component" value="Unassembled WGS sequence"/>
</dbReference>
<feature type="transmembrane region" description="Helical" evidence="1">
    <location>
        <begin position="60"/>
        <end position="79"/>
    </location>
</feature>
<dbReference type="OrthoDB" id="234683at2157"/>
<feature type="domain" description="DUF7313" evidence="2">
    <location>
        <begin position="5"/>
        <end position="150"/>
    </location>
</feature>
<name>A0A6B0STX9_9EURY</name>
<gene>
    <name evidence="3" type="ORF">GRX01_06950</name>
</gene>
<keyword evidence="1" id="KW-0812">Transmembrane</keyword>
<feature type="transmembrane region" description="Helical" evidence="1">
    <location>
        <begin position="20"/>
        <end position="40"/>
    </location>
</feature>
<dbReference type="RefSeq" id="WP_159664915.1">
    <property type="nucleotide sequence ID" value="NZ_WUUS01000004.1"/>
</dbReference>
<dbReference type="Pfam" id="PF23995">
    <property type="entry name" value="DUF7313"/>
    <property type="match status" value="1"/>
</dbReference>
<evidence type="ECO:0000313" key="4">
    <source>
        <dbReference type="Proteomes" id="UP000437065"/>
    </source>
</evidence>
<feature type="transmembrane region" description="Helical" evidence="1">
    <location>
        <begin position="122"/>
        <end position="142"/>
    </location>
</feature>
<feature type="transmembrane region" description="Helical" evidence="1">
    <location>
        <begin position="85"/>
        <end position="101"/>
    </location>
</feature>
<keyword evidence="1" id="KW-0472">Membrane</keyword>
<keyword evidence="4" id="KW-1185">Reference proteome</keyword>
<sequence>MLASPLEFLVPLGALESVAGVLPYVILVVVLVNVVTRLLAQRSFERAAAEGDDDDALSRYLPHEIVNVLLVLLSFAFMVVEPHGGMVLSVLVIGMVISDFFEYESRRVEARNNLEMDKPNSAIVASVLVIAYAGYQALFFVIEPLWSSIV</sequence>
<dbReference type="EMBL" id="WUUS01000004">
    <property type="protein sequence ID" value="MXR41076.1"/>
    <property type="molecule type" value="Genomic_DNA"/>
</dbReference>
<organism evidence="3 4">
    <name type="scientific">Halobaculum saliterrae</name>
    <dbReference type="NCBI Taxonomy" id="2073113"/>
    <lineage>
        <taxon>Archaea</taxon>
        <taxon>Methanobacteriati</taxon>
        <taxon>Methanobacteriota</taxon>
        <taxon>Stenosarchaea group</taxon>
        <taxon>Halobacteria</taxon>
        <taxon>Halobacteriales</taxon>
        <taxon>Haloferacaceae</taxon>
        <taxon>Halobaculum</taxon>
    </lineage>
</organism>